<dbReference type="Gene3D" id="3.20.20.70">
    <property type="entry name" value="Aldolase class I"/>
    <property type="match status" value="1"/>
</dbReference>
<dbReference type="InterPro" id="IPR008811">
    <property type="entry name" value="Glycosyl_hydrolases_36"/>
</dbReference>
<dbReference type="STRING" id="1121256.SAMN02746089_00154"/>
<dbReference type="InterPro" id="IPR013785">
    <property type="entry name" value="Aldolase_TIM"/>
</dbReference>
<name>A0A1M4SXG4_9THEO</name>
<dbReference type="OrthoDB" id="9758822at2"/>
<organism evidence="2 3">
    <name type="scientific">Caldanaerobius fijiensis DSM 17918</name>
    <dbReference type="NCBI Taxonomy" id="1121256"/>
    <lineage>
        <taxon>Bacteria</taxon>
        <taxon>Bacillati</taxon>
        <taxon>Bacillota</taxon>
        <taxon>Clostridia</taxon>
        <taxon>Thermoanaerobacterales</taxon>
        <taxon>Thermoanaerobacteraceae</taxon>
        <taxon>Caldanaerobius</taxon>
    </lineage>
</organism>
<dbReference type="EMBL" id="FQVH01000001">
    <property type="protein sequence ID" value="SHE36895.1"/>
    <property type="molecule type" value="Genomic_DNA"/>
</dbReference>
<dbReference type="PANTHER" id="PTHR31268:SF32">
    <property type="entry name" value="GALACTINOL--SUCROSE GALACTOSYLTRANSFERASE 2-RELATED"/>
    <property type="match status" value="1"/>
</dbReference>
<dbReference type="RefSeq" id="WP_073341177.1">
    <property type="nucleotide sequence ID" value="NZ_FQVH01000001.1"/>
</dbReference>
<evidence type="ECO:0000313" key="3">
    <source>
        <dbReference type="Proteomes" id="UP000184088"/>
    </source>
</evidence>
<sequence length="692" mass="78193">MFLIKNINGKVDIYLNESLVIKDIVPVVNLNHIQIVPELKAFDGNSYIYTDEDMGLTLKLTFDVIDQLILVSINSAVEKDVFAPVGGVILEIGEVKNVREAMALYLFKDWWTRPYFTNNLTELPERTQALTWTDGSIHYGILSVCSGNCKTDFAGKSGKLNAIVSTYDCGHNNYDTLSFVIGADENPYHLVHNMVEIVFSRLKVSGKPREERRLPDVFKYFGWCSWDAFYHDVNEKGIINKAEEFKKSNFPVKWFIIDDGWSEVKDGKLLSFEEDKNKFPSGLQSLSSRLKKEYGLNWLGVWHAFEGYWSGIHPDSLIAKEYKDNIYMTKRGSLLPYPDANKGFGFWNAWHSSLKEKGIDFVKVDNQSSLISFVKNNMDIARAAKGLHNALEASVGLNFEGAIINCMGMATEEVWNRPYSAVSRNSDDFFPKIENSFREHALQNVYNSFIMGHILWGDWDMFWTRHPQGINNAVLRAVSGGPVYISDEVGKTDFSVLWPLVYSDGEVLRCDMPGMPTRDCIYHNPQAEAVPLKIWNKAGQYGVIAAFNINTAGIEVKGTIKPSDVEGIDGEKFVLYEYFSKKIYILDRNQSLDITLQENGVQLYIVSPLNDGFAAIGNENKYISPAVIKSVSVSKEEVNIVCREAGSFGFVSLKEPSQVLVNGKKASVVRRGEVLYSIDCGEEKYSQINIYY</sequence>
<dbReference type="Pfam" id="PF05691">
    <property type="entry name" value="Raffinose_syn"/>
    <property type="match status" value="2"/>
</dbReference>
<keyword evidence="1" id="KW-0119">Carbohydrate metabolism</keyword>
<dbReference type="SUPFAM" id="SSF51445">
    <property type="entry name" value="(Trans)glycosidases"/>
    <property type="match status" value="1"/>
</dbReference>
<proteinExistence type="predicted"/>
<keyword evidence="3" id="KW-1185">Reference proteome</keyword>
<gene>
    <name evidence="2" type="ORF">SAMN02746089_00154</name>
</gene>
<dbReference type="InterPro" id="IPR017853">
    <property type="entry name" value="GH"/>
</dbReference>
<dbReference type="Proteomes" id="UP000184088">
    <property type="component" value="Unassembled WGS sequence"/>
</dbReference>
<evidence type="ECO:0000313" key="2">
    <source>
        <dbReference type="EMBL" id="SHE36895.1"/>
    </source>
</evidence>
<reference evidence="2 3" key="1">
    <citation type="submission" date="2016-11" db="EMBL/GenBank/DDBJ databases">
        <authorList>
            <person name="Jaros S."/>
            <person name="Januszkiewicz K."/>
            <person name="Wedrychowicz H."/>
        </authorList>
    </citation>
    <scope>NUCLEOTIDE SEQUENCE [LARGE SCALE GENOMIC DNA]</scope>
    <source>
        <strain evidence="2 3">DSM 17918</strain>
    </source>
</reference>
<accession>A0A1M4SXG4</accession>
<dbReference type="AlphaFoldDB" id="A0A1M4SXG4"/>
<evidence type="ECO:0000256" key="1">
    <source>
        <dbReference type="ARBA" id="ARBA00023277"/>
    </source>
</evidence>
<dbReference type="PANTHER" id="PTHR31268">
    <property type="match status" value="1"/>
</dbReference>
<protein>
    <submittedName>
        <fullName evidence="2">Raffinose synthase or seed imbibition protein Sip1</fullName>
    </submittedName>
</protein>